<keyword evidence="1" id="KW-0472">Membrane</keyword>
<dbReference type="InterPro" id="IPR025367">
    <property type="entry name" value="DUF4271"/>
</dbReference>
<evidence type="ECO:0008006" key="4">
    <source>
        <dbReference type="Google" id="ProtNLM"/>
    </source>
</evidence>
<keyword evidence="3" id="KW-1185">Reference proteome</keyword>
<proteinExistence type="predicted"/>
<keyword evidence="1" id="KW-1133">Transmembrane helix</keyword>
<feature type="transmembrane region" description="Helical" evidence="1">
    <location>
        <begin position="167"/>
        <end position="188"/>
    </location>
</feature>
<comment type="caution">
    <text evidence="2">The sequence shown here is derived from an EMBL/GenBank/DDBJ whole genome shotgun (WGS) entry which is preliminary data.</text>
</comment>
<feature type="transmembrane region" description="Helical" evidence="1">
    <location>
        <begin position="126"/>
        <end position="147"/>
    </location>
</feature>
<feature type="transmembrane region" description="Helical" evidence="1">
    <location>
        <begin position="93"/>
        <end position="114"/>
    </location>
</feature>
<feature type="transmembrane region" description="Helical" evidence="1">
    <location>
        <begin position="45"/>
        <end position="63"/>
    </location>
</feature>
<accession>A0ABP8FDL4</accession>
<dbReference type="EMBL" id="BAABFN010000001">
    <property type="protein sequence ID" value="GAA4301120.1"/>
    <property type="molecule type" value="Genomic_DNA"/>
</dbReference>
<protein>
    <recommendedName>
        <fullName evidence="4">DUF4271 domain-containing protein</fullName>
    </recommendedName>
</protein>
<feature type="transmembrane region" description="Helical" evidence="1">
    <location>
        <begin position="195"/>
        <end position="213"/>
    </location>
</feature>
<gene>
    <name evidence="2" type="ORF">GCM10023143_02640</name>
</gene>
<organism evidence="2 3">
    <name type="scientific">Compostibacter hankyongensis</name>
    <dbReference type="NCBI Taxonomy" id="1007089"/>
    <lineage>
        <taxon>Bacteria</taxon>
        <taxon>Pseudomonadati</taxon>
        <taxon>Bacteroidota</taxon>
        <taxon>Chitinophagia</taxon>
        <taxon>Chitinophagales</taxon>
        <taxon>Chitinophagaceae</taxon>
        <taxon>Compostibacter</taxon>
    </lineage>
</organism>
<keyword evidence="1" id="KW-0812">Transmembrane</keyword>
<dbReference type="Pfam" id="PF14093">
    <property type="entry name" value="DUF4271"/>
    <property type="match status" value="1"/>
</dbReference>
<evidence type="ECO:0000313" key="3">
    <source>
        <dbReference type="Proteomes" id="UP001501207"/>
    </source>
</evidence>
<sequence>MVPETPLSYRGFLQQALDSNAVFSGGKHAVLMLDKVRPRRSASGLFYIVTGVFLLLGIIRLAFGKYFSDLFRAFLNPTLSQRQLKDQLSQTPFPAFLLNIFFSVSLGVYLFLILQLYDYIEVERPLYLVPVFIVLVAAIYLIKYLFLRLSGWLFGLPELLDGYIFTIYLVHKVLGVILLPFLLLLAFGGPELARSALYISLCLIVLLVGYRYLRIYNGLHNHIYFSKFHFFLYLCAFEIAPVLIVGKGVLIWLNGTS</sequence>
<reference evidence="3" key="1">
    <citation type="journal article" date="2019" name="Int. J. Syst. Evol. Microbiol.">
        <title>The Global Catalogue of Microorganisms (GCM) 10K type strain sequencing project: providing services to taxonomists for standard genome sequencing and annotation.</title>
        <authorList>
            <consortium name="The Broad Institute Genomics Platform"/>
            <consortium name="The Broad Institute Genome Sequencing Center for Infectious Disease"/>
            <person name="Wu L."/>
            <person name="Ma J."/>
        </authorList>
    </citation>
    <scope>NUCLEOTIDE SEQUENCE [LARGE SCALE GENOMIC DNA]</scope>
    <source>
        <strain evidence="3">JCM 17664</strain>
    </source>
</reference>
<dbReference type="Proteomes" id="UP001501207">
    <property type="component" value="Unassembled WGS sequence"/>
</dbReference>
<feature type="transmembrane region" description="Helical" evidence="1">
    <location>
        <begin position="228"/>
        <end position="253"/>
    </location>
</feature>
<name>A0ABP8FDL4_9BACT</name>
<evidence type="ECO:0000313" key="2">
    <source>
        <dbReference type="EMBL" id="GAA4301120.1"/>
    </source>
</evidence>
<evidence type="ECO:0000256" key="1">
    <source>
        <dbReference type="SAM" id="Phobius"/>
    </source>
</evidence>